<accession>A0A9Q3H7I0</accession>
<dbReference type="EMBL" id="AVOT02012453">
    <property type="protein sequence ID" value="MBW0494186.1"/>
    <property type="molecule type" value="Genomic_DNA"/>
</dbReference>
<name>A0A9Q3H7I0_9BASI</name>
<evidence type="ECO:0000313" key="1">
    <source>
        <dbReference type="EMBL" id="MBW0494186.1"/>
    </source>
</evidence>
<sequence>MLRQSTPFTEEKHYVKEHLTPFLGENAVCAKDITKLEEWPTFSGEEEYTHIEFIRKIIMFQDFHLPSEIIVGTLHSLFTRTEKKWYYKMRQDHGKHDWLWCKSEIIPKWANNSWRFKIENSFQVPFLTQKIINHLLGSSNRKTDCLIYAYICLTQ</sequence>
<reference evidence="1" key="1">
    <citation type="submission" date="2021-03" db="EMBL/GenBank/DDBJ databases">
        <title>Draft genome sequence of rust myrtle Austropuccinia psidii MF-1, a brazilian biotype.</title>
        <authorList>
            <person name="Quecine M.C."/>
            <person name="Pachon D.M.R."/>
            <person name="Bonatelli M.L."/>
            <person name="Correr F.H."/>
            <person name="Franceschini L.M."/>
            <person name="Leite T.F."/>
            <person name="Margarido G.R.A."/>
            <person name="Almeida C.A."/>
            <person name="Ferrarezi J.A."/>
            <person name="Labate C.A."/>
        </authorList>
    </citation>
    <scope>NUCLEOTIDE SEQUENCE</scope>
    <source>
        <strain evidence="1">MF-1</strain>
    </source>
</reference>
<proteinExistence type="predicted"/>
<dbReference type="Proteomes" id="UP000765509">
    <property type="component" value="Unassembled WGS sequence"/>
</dbReference>
<keyword evidence="2" id="KW-1185">Reference proteome</keyword>
<evidence type="ECO:0000313" key="2">
    <source>
        <dbReference type="Proteomes" id="UP000765509"/>
    </source>
</evidence>
<gene>
    <name evidence="1" type="ORF">O181_033901</name>
</gene>
<dbReference type="AlphaFoldDB" id="A0A9Q3H7I0"/>
<organism evidence="1 2">
    <name type="scientific">Austropuccinia psidii MF-1</name>
    <dbReference type="NCBI Taxonomy" id="1389203"/>
    <lineage>
        <taxon>Eukaryota</taxon>
        <taxon>Fungi</taxon>
        <taxon>Dikarya</taxon>
        <taxon>Basidiomycota</taxon>
        <taxon>Pucciniomycotina</taxon>
        <taxon>Pucciniomycetes</taxon>
        <taxon>Pucciniales</taxon>
        <taxon>Sphaerophragmiaceae</taxon>
        <taxon>Austropuccinia</taxon>
    </lineage>
</organism>
<comment type="caution">
    <text evidence="1">The sequence shown here is derived from an EMBL/GenBank/DDBJ whole genome shotgun (WGS) entry which is preliminary data.</text>
</comment>
<protein>
    <submittedName>
        <fullName evidence="1">Uncharacterized protein</fullName>
    </submittedName>
</protein>